<sequence>MVISEPKSAHLREVLLFAFNWKKSATEAHRMLEEVHGDHALSKSQCYRWVPHELSERQQERRLTDPNHQKELGLESSYHLLYKPYNLNSTRSAQRSKLNCKTPLKVSTILQFCHLCPTVLRKLHRRQVATPLAMDATGMELIPKLIANLIAKPITKLIVIPITKPIAEPITNPIANLIAIYITKSIVKPITKPIAKRIAKPITKPIFKPITKPIAEPITNPIANLIAKPIV</sequence>
<dbReference type="Proteomes" id="UP001235939">
    <property type="component" value="Chromosome 03"/>
</dbReference>
<evidence type="ECO:0000259" key="1">
    <source>
        <dbReference type="Pfam" id="PF17906"/>
    </source>
</evidence>
<feature type="domain" description="Mos1 transposase HTH" evidence="1">
    <location>
        <begin position="10"/>
        <end position="49"/>
    </location>
</feature>
<proteinExistence type="predicted"/>
<dbReference type="Gene3D" id="1.10.10.1450">
    <property type="match status" value="1"/>
</dbReference>
<organism evidence="2 3">
    <name type="scientific">Cordylochernes scorpioides</name>
    <dbReference type="NCBI Taxonomy" id="51811"/>
    <lineage>
        <taxon>Eukaryota</taxon>
        <taxon>Metazoa</taxon>
        <taxon>Ecdysozoa</taxon>
        <taxon>Arthropoda</taxon>
        <taxon>Chelicerata</taxon>
        <taxon>Arachnida</taxon>
        <taxon>Pseudoscorpiones</taxon>
        <taxon>Cheliferoidea</taxon>
        <taxon>Chernetidae</taxon>
        <taxon>Cordylochernes</taxon>
    </lineage>
</organism>
<gene>
    <name evidence="2" type="ORF">LAZ67_3001428</name>
</gene>
<dbReference type="Pfam" id="PF17906">
    <property type="entry name" value="HTH_48"/>
    <property type="match status" value="1"/>
</dbReference>
<dbReference type="InterPro" id="IPR041426">
    <property type="entry name" value="Mos1_HTH"/>
</dbReference>
<reference evidence="2 3" key="1">
    <citation type="submission" date="2022-01" db="EMBL/GenBank/DDBJ databases">
        <title>A chromosomal length assembly of Cordylochernes scorpioides.</title>
        <authorList>
            <person name="Zeh D."/>
            <person name="Zeh J."/>
        </authorList>
    </citation>
    <scope>NUCLEOTIDE SEQUENCE [LARGE SCALE GENOMIC DNA]</scope>
    <source>
        <strain evidence="2">IN4F17</strain>
        <tissue evidence="2">Whole Body</tissue>
    </source>
</reference>
<protein>
    <recommendedName>
        <fullName evidence="1">Mos1 transposase HTH domain-containing protein</fullName>
    </recommendedName>
</protein>
<accession>A0ABY6K750</accession>
<dbReference type="EMBL" id="CP092865">
    <property type="protein sequence ID" value="UYV64639.1"/>
    <property type="molecule type" value="Genomic_DNA"/>
</dbReference>
<name>A0ABY6K750_9ARAC</name>
<keyword evidence="3" id="KW-1185">Reference proteome</keyword>
<evidence type="ECO:0000313" key="3">
    <source>
        <dbReference type="Proteomes" id="UP001235939"/>
    </source>
</evidence>
<evidence type="ECO:0000313" key="2">
    <source>
        <dbReference type="EMBL" id="UYV64639.1"/>
    </source>
</evidence>